<dbReference type="InterPro" id="IPR027417">
    <property type="entry name" value="P-loop_NTPase"/>
</dbReference>
<dbReference type="GO" id="GO:0016301">
    <property type="term" value="F:kinase activity"/>
    <property type="evidence" value="ECO:0007669"/>
    <property type="project" value="UniProtKB-KW"/>
</dbReference>
<gene>
    <name evidence="2" type="ORF">HNR13_002906</name>
</gene>
<protein>
    <submittedName>
        <fullName evidence="2">Nicotinamide riboside kinase</fullName>
    </submittedName>
</protein>
<keyword evidence="2" id="KW-0808">Transferase</keyword>
<dbReference type="SUPFAM" id="SSF52540">
    <property type="entry name" value="P-loop containing nucleoside triphosphate hydrolases"/>
    <property type="match status" value="1"/>
</dbReference>
<dbReference type="EMBL" id="JACCFL010000001">
    <property type="protein sequence ID" value="NYJ24619.1"/>
    <property type="molecule type" value="Genomic_DNA"/>
</dbReference>
<proteinExistence type="predicted"/>
<evidence type="ECO:0000259" key="1">
    <source>
        <dbReference type="Pfam" id="PF13521"/>
    </source>
</evidence>
<reference evidence="2 3" key="1">
    <citation type="submission" date="2020-07" db="EMBL/GenBank/DDBJ databases">
        <title>Sequencing the genomes of 1000 actinobacteria strains.</title>
        <authorList>
            <person name="Klenk H.-P."/>
        </authorList>
    </citation>
    <scope>NUCLEOTIDE SEQUENCE [LARGE SCALE GENOMIC DNA]</scope>
    <source>
        <strain evidence="2 3">DSM 15165</strain>
    </source>
</reference>
<evidence type="ECO:0000313" key="2">
    <source>
        <dbReference type="EMBL" id="NYJ24619.1"/>
    </source>
</evidence>
<comment type="caution">
    <text evidence="2">The sequence shown here is derived from an EMBL/GenBank/DDBJ whole genome shotgun (WGS) entry which is preliminary data.</text>
</comment>
<evidence type="ECO:0000313" key="3">
    <source>
        <dbReference type="Proteomes" id="UP000578352"/>
    </source>
</evidence>
<dbReference type="Pfam" id="PF13521">
    <property type="entry name" value="AAA_28"/>
    <property type="match status" value="1"/>
</dbReference>
<dbReference type="RefSeq" id="WP_179606865.1">
    <property type="nucleotide sequence ID" value="NZ_BAABEH010000001.1"/>
</dbReference>
<name>A0A853CWI3_9MICO</name>
<dbReference type="Proteomes" id="UP000578352">
    <property type="component" value="Unassembled WGS sequence"/>
</dbReference>
<accession>A0A853CWI3</accession>
<feature type="domain" description="NadR/Ttd14 AAA" evidence="1">
    <location>
        <begin position="2"/>
        <end position="189"/>
    </location>
</feature>
<dbReference type="AlphaFoldDB" id="A0A853CWI3"/>
<dbReference type="InterPro" id="IPR038727">
    <property type="entry name" value="NadR/Ttd14_AAA_dom"/>
</dbReference>
<keyword evidence="2" id="KW-0418">Kinase</keyword>
<dbReference type="Gene3D" id="3.40.50.300">
    <property type="entry name" value="P-loop containing nucleotide triphosphate hydrolases"/>
    <property type="match status" value="1"/>
</dbReference>
<sequence>MRIAVSGTYSSGKTTTSIALAHLTGLPRTHAKTMREILPIALPGRRLEDCTVPELFELGMIRYSERAVHESHLPDAFISDGSSLHEWVYGKVRTYVGIHPGREESLNADLTGEMRFFDQVIDSIGNVVKRHAKNAYDVFIHLPIEFDLVTDGHRPVSERFRSLSDELLLQSLTDLEIPHHIVGGTVAERLRSITKMLALPHFMPIDQAIDRAEAEIRSLNVADELAR</sequence>
<organism evidence="2 3">
    <name type="scientific">Leifsonia shinshuensis</name>
    <dbReference type="NCBI Taxonomy" id="150026"/>
    <lineage>
        <taxon>Bacteria</taxon>
        <taxon>Bacillati</taxon>
        <taxon>Actinomycetota</taxon>
        <taxon>Actinomycetes</taxon>
        <taxon>Micrococcales</taxon>
        <taxon>Microbacteriaceae</taxon>
        <taxon>Leifsonia</taxon>
    </lineage>
</organism>